<dbReference type="InterPro" id="IPR023393">
    <property type="entry name" value="START-like_dom_sf"/>
</dbReference>
<dbReference type="InterPro" id="IPR019587">
    <property type="entry name" value="Polyketide_cyclase/dehydratase"/>
</dbReference>
<dbReference type="Proteomes" id="UP000185511">
    <property type="component" value="Chromosome"/>
</dbReference>
<name>A0AAC9LG81_9PSEU</name>
<dbReference type="RefSeq" id="WP_075765005.1">
    <property type="nucleotide sequence ID" value="NZ_CP016076.1"/>
</dbReference>
<dbReference type="EMBL" id="CP016076">
    <property type="protein sequence ID" value="APU15689.1"/>
    <property type="molecule type" value="Genomic_DNA"/>
</dbReference>
<dbReference type="KEGG" id="acad:UA74_18305"/>
<sequence>MADHRDAASAALVLARRRIVIRAPLATIWRLHTDVTGWPRRHPEVREVTGAPVLAEGTSFGLRPAGLDITSTVLDVKPMQQTRWVGRVGGITGTHLWVFRSHDLGVLVDTLVSWDGDPIRADVDGMQELLDTTLLTWLNRLKAAAEDCSLETT</sequence>
<dbReference type="Pfam" id="PF10604">
    <property type="entry name" value="Polyketide_cyc2"/>
    <property type="match status" value="1"/>
</dbReference>
<dbReference type="AlphaFoldDB" id="A0AAC9LG81"/>
<reference evidence="2" key="1">
    <citation type="submission" date="2016-06" db="EMBL/GenBank/DDBJ databases">
        <title>Complete genome sequence of Actinoalloteichus fjordicus DSM 46855 (=ADI127-17), type strain of the new species Actinoalloteichus fjordicus.</title>
        <authorList>
            <person name="Ruckert C."/>
            <person name="Nouioui I."/>
            <person name="Willmese J."/>
            <person name="van Wezel G."/>
            <person name="Klenk H.-P."/>
            <person name="Kalinowski J."/>
            <person name="Zotchev S.B."/>
        </authorList>
    </citation>
    <scope>NUCLEOTIDE SEQUENCE [LARGE SCALE GENOMIC DNA]</scope>
    <source>
        <strain evidence="2">ADI127-7</strain>
    </source>
</reference>
<organism evidence="1 2">
    <name type="scientific">Actinoalloteichus fjordicus</name>
    <dbReference type="NCBI Taxonomy" id="1612552"/>
    <lineage>
        <taxon>Bacteria</taxon>
        <taxon>Bacillati</taxon>
        <taxon>Actinomycetota</taxon>
        <taxon>Actinomycetes</taxon>
        <taxon>Pseudonocardiales</taxon>
        <taxon>Pseudonocardiaceae</taxon>
        <taxon>Actinoalloteichus</taxon>
    </lineage>
</organism>
<dbReference type="SUPFAM" id="SSF55961">
    <property type="entry name" value="Bet v1-like"/>
    <property type="match status" value="1"/>
</dbReference>
<evidence type="ECO:0000313" key="2">
    <source>
        <dbReference type="Proteomes" id="UP000185511"/>
    </source>
</evidence>
<protein>
    <submittedName>
        <fullName evidence="1">Polyketide cyclase / dehydrase and lipid transport</fullName>
    </submittedName>
</protein>
<evidence type="ECO:0000313" key="1">
    <source>
        <dbReference type="EMBL" id="APU15689.1"/>
    </source>
</evidence>
<keyword evidence="2" id="KW-1185">Reference proteome</keyword>
<proteinExistence type="predicted"/>
<dbReference type="Gene3D" id="3.30.530.20">
    <property type="match status" value="1"/>
</dbReference>
<accession>A0AAC9LG81</accession>
<gene>
    <name evidence="1" type="ORF">UA74_18305</name>
</gene>